<evidence type="ECO:0000313" key="2">
    <source>
        <dbReference type="Proteomes" id="UP000224563"/>
    </source>
</evidence>
<organism evidence="1 2">
    <name type="scientific">Agathobacter ruminis</name>
    <dbReference type="NCBI Taxonomy" id="1712665"/>
    <lineage>
        <taxon>Bacteria</taxon>
        <taxon>Bacillati</taxon>
        <taxon>Bacillota</taxon>
        <taxon>Clostridia</taxon>
        <taxon>Lachnospirales</taxon>
        <taxon>Lachnospiraceae</taxon>
        <taxon>Agathobacter</taxon>
    </lineage>
</organism>
<proteinExistence type="predicted"/>
<dbReference type="RefSeq" id="WP_099386720.1">
    <property type="nucleotide sequence ID" value="NZ_JANSWH010000044.1"/>
</dbReference>
<protein>
    <submittedName>
        <fullName evidence="1">Uncharacterized protein</fullName>
    </submittedName>
</protein>
<accession>A0A2G3E152</accession>
<dbReference type="Proteomes" id="UP000224563">
    <property type="component" value="Unassembled WGS sequence"/>
</dbReference>
<reference evidence="1 2" key="1">
    <citation type="submission" date="2017-10" db="EMBL/GenBank/DDBJ databases">
        <title>Resolving the taxonomy of Roseburia spp., Eubacterium rectale and Agathobacter spp. through phylogenomic analysis.</title>
        <authorList>
            <person name="Sheridan P.O."/>
            <person name="Walker A.W."/>
            <person name="Duncan S.H."/>
            <person name="Scott K.P."/>
            <person name="Toole P.W.O."/>
            <person name="Luis P."/>
            <person name="Flint H.J."/>
        </authorList>
    </citation>
    <scope>NUCLEOTIDE SEQUENCE [LARGE SCALE GENOMIC DNA]</scope>
    <source>
        <strain evidence="1 2">JK623</strain>
    </source>
</reference>
<dbReference type="AlphaFoldDB" id="A0A2G3E152"/>
<name>A0A2G3E152_9FIRM</name>
<dbReference type="EMBL" id="PDYG01000112">
    <property type="protein sequence ID" value="PHU36870.1"/>
    <property type="molecule type" value="Genomic_DNA"/>
</dbReference>
<gene>
    <name evidence="1" type="ORF">CSX02_11030</name>
</gene>
<comment type="caution">
    <text evidence="1">The sequence shown here is derived from an EMBL/GenBank/DDBJ whole genome shotgun (WGS) entry which is preliminary data.</text>
</comment>
<sequence>MSGLSNQEILSATVQLINARATAIANEEMELYLKENQNALIDGEIRGIINQRVNSELMLRMSNFKPGTETADQDALTDHFNRWFADGEEEHLRNMCHSCIAEELKKRTLPDEENLSFTEKFQRAVKERAKSGNTANLMKDLFE</sequence>
<keyword evidence="2" id="KW-1185">Reference proteome</keyword>
<reference evidence="1 2" key="2">
    <citation type="submission" date="2017-10" db="EMBL/GenBank/DDBJ databases">
        <authorList>
            <person name="Banno H."/>
            <person name="Chua N.-H."/>
        </authorList>
    </citation>
    <scope>NUCLEOTIDE SEQUENCE [LARGE SCALE GENOMIC DNA]</scope>
    <source>
        <strain evidence="1 2">JK623</strain>
    </source>
</reference>
<evidence type="ECO:0000313" key="1">
    <source>
        <dbReference type="EMBL" id="PHU36870.1"/>
    </source>
</evidence>